<protein>
    <submittedName>
        <fullName evidence="1">Uncharacterized protein</fullName>
    </submittedName>
</protein>
<gene>
    <name evidence="1" type="ORF">S12H4_46602</name>
</gene>
<sequence length="152" mass="16395">MMLTEAERTKRREEFLVRFAGAMLGGVEDAALEAAWIMNPATHGKFPYTKLHPMLPSSDNLIVGGLAIPPWVIGALMEEDGKKRGDMKAKETGKIVKMVGEGDAIYAFNMNLYHLLTNVLAPTAAGRRIPGKQAASPGAGQRADVGHLIVKL</sequence>
<proteinExistence type="predicted"/>
<reference evidence="1" key="1">
    <citation type="journal article" date="2014" name="Front. Microbiol.">
        <title>High frequency of phylogenetically diverse reductive dehalogenase-homologous genes in deep subseafloor sedimentary metagenomes.</title>
        <authorList>
            <person name="Kawai M."/>
            <person name="Futagami T."/>
            <person name="Toyoda A."/>
            <person name="Takaki Y."/>
            <person name="Nishi S."/>
            <person name="Hori S."/>
            <person name="Arai W."/>
            <person name="Tsubouchi T."/>
            <person name="Morono Y."/>
            <person name="Uchiyama I."/>
            <person name="Ito T."/>
            <person name="Fujiyama A."/>
            <person name="Inagaki F."/>
            <person name="Takami H."/>
        </authorList>
    </citation>
    <scope>NUCLEOTIDE SEQUENCE</scope>
    <source>
        <strain evidence="1">Expedition CK06-06</strain>
    </source>
</reference>
<dbReference type="AlphaFoldDB" id="X1UKJ8"/>
<accession>X1UKJ8</accession>
<comment type="caution">
    <text evidence="1">The sequence shown here is derived from an EMBL/GenBank/DDBJ whole genome shotgun (WGS) entry which is preliminary data.</text>
</comment>
<organism evidence="1">
    <name type="scientific">marine sediment metagenome</name>
    <dbReference type="NCBI Taxonomy" id="412755"/>
    <lineage>
        <taxon>unclassified sequences</taxon>
        <taxon>metagenomes</taxon>
        <taxon>ecological metagenomes</taxon>
    </lineage>
</organism>
<dbReference type="EMBL" id="BARW01028934">
    <property type="protein sequence ID" value="GAJ04122.1"/>
    <property type="molecule type" value="Genomic_DNA"/>
</dbReference>
<name>X1UKJ8_9ZZZZ</name>
<evidence type="ECO:0000313" key="1">
    <source>
        <dbReference type="EMBL" id="GAJ04122.1"/>
    </source>
</evidence>